<keyword evidence="2" id="KW-0489">Methyltransferase</keyword>
<dbReference type="PANTHER" id="PTHR45790:SF3">
    <property type="entry name" value="S-ADENOSYL-L-METHIONINE-DEPENDENT UROPORPHYRINOGEN III METHYLTRANSFERASE, CHLOROPLASTIC"/>
    <property type="match status" value="1"/>
</dbReference>
<dbReference type="EMBL" id="JAEHOE010000022">
    <property type="protein sequence ID" value="KAG2495794.1"/>
    <property type="molecule type" value="Genomic_DNA"/>
</dbReference>
<evidence type="ECO:0000256" key="3">
    <source>
        <dbReference type="ARBA" id="ARBA00022679"/>
    </source>
</evidence>
<keyword evidence="5" id="KW-0627">Porphyrin biosynthesis</keyword>
<dbReference type="InterPro" id="IPR006366">
    <property type="entry name" value="CobA/CysG_C"/>
</dbReference>
<dbReference type="NCBIfam" id="NF004790">
    <property type="entry name" value="PRK06136.1"/>
    <property type="match status" value="1"/>
</dbReference>
<proteinExistence type="predicted"/>
<dbReference type="InterPro" id="IPR035996">
    <property type="entry name" value="4pyrrol_Methylase_sf"/>
</dbReference>
<dbReference type="FunFam" id="3.30.950.10:FF:000001">
    <property type="entry name" value="Siroheme synthase"/>
    <property type="match status" value="1"/>
</dbReference>
<accession>A0A835Y602</accession>
<organism evidence="8 9">
    <name type="scientific">Edaphochlamys debaryana</name>
    <dbReference type="NCBI Taxonomy" id="47281"/>
    <lineage>
        <taxon>Eukaryota</taxon>
        <taxon>Viridiplantae</taxon>
        <taxon>Chlorophyta</taxon>
        <taxon>core chlorophytes</taxon>
        <taxon>Chlorophyceae</taxon>
        <taxon>CS clade</taxon>
        <taxon>Chlamydomonadales</taxon>
        <taxon>Chlamydomonadales incertae sedis</taxon>
        <taxon>Edaphochlamys</taxon>
    </lineage>
</organism>
<dbReference type="GO" id="GO:0032259">
    <property type="term" value="P:methylation"/>
    <property type="evidence" value="ECO:0007669"/>
    <property type="project" value="UniProtKB-KW"/>
</dbReference>
<evidence type="ECO:0000256" key="5">
    <source>
        <dbReference type="ARBA" id="ARBA00023244"/>
    </source>
</evidence>
<dbReference type="Proteomes" id="UP000612055">
    <property type="component" value="Unassembled WGS sequence"/>
</dbReference>
<dbReference type="FunFam" id="3.40.1010.10:FF:000001">
    <property type="entry name" value="Siroheme synthase"/>
    <property type="match status" value="1"/>
</dbReference>
<keyword evidence="9" id="KW-1185">Reference proteome</keyword>
<keyword evidence="3" id="KW-0808">Transferase</keyword>
<evidence type="ECO:0000256" key="6">
    <source>
        <dbReference type="SAM" id="MobiDB-lite"/>
    </source>
</evidence>
<feature type="compositionally biased region" description="Low complexity" evidence="6">
    <location>
        <begin position="14"/>
        <end position="25"/>
    </location>
</feature>
<keyword evidence="4" id="KW-0949">S-adenosyl-L-methionine</keyword>
<evidence type="ECO:0000259" key="7">
    <source>
        <dbReference type="Pfam" id="PF00590"/>
    </source>
</evidence>
<dbReference type="Pfam" id="PF00590">
    <property type="entry name" value="TP_methylase"/>
    <property type="match status" value="1"/>
</dbReference>
<dbReference type="InterPro" id="IPR050161">
    <property type="entry name" value="Siro_Cobalamin_biosynth"/>
</dbReference>
<evidence type="ECO:0000256" key="2">
    <source>
        <dbReference type="ARBA" id="ARBA00022603"/>
    </source>
</evidence>
<gene>
    <name evidence="8" type="ORF">HYH03_006037</name>
</gene>
<dbReference type="OrthoDB" id="508204at2759"/>
<dbReference type="CDD" id="cd11642">
    <property type="entry name" value="SUMT"/>
    <property type="match status" value="1"/>
</dbReference>
<dbReference type="EC" id="2.1.1.107" evidence="1"/>
<dbReference type="InterPro" id="IPR003043">
    <property type="entry name" value="Uropor_MeTrfase_CS"/>
</dbReference>
<dbReference type="AlphaFoldDB" id="A0A835Y602"/>
<feature type="domain" description="Tetrapyrrole methylase" evidence="7">
    <location>
        <begin position="104"/>
        <end position="316"/>
    </location>
</feature>
<dbReference type="InterPro" id="IPR014776">
    <property type="entry name" value="4pyrrole_Mease_sub2"/>
</dbReference>
<feature type="region of interest" description="Disordered" evidence="6">
    <location>
        <begin position="1"/>
        <end position="25"/>
    </location>
</feature>
<dbReference type="GO" id="GO:0004851">
    <property type="term" value="F:uroporphyrin-III C-methyltransferase activity"/>
    <property type="evidence" value="ECO:0007669"/>
    <property type="project" value="UniProtKB-EC"/>
</dbReference>
<evidence type="ECO:0000256" key="4">
    <source>
        <dbReference type="ARBA" id="ARBA00022691"/>
    </source>
</evidence>
<comment type="caution">
    <text evidence="8">The sequence shown here is derived from an EMBL/GenBank/DDBJ whole genome shotgun (WGS) entry which is preliminary data.</text>
</comment>
<evidence type="ECO:0000256" key="1">
    <source>
        <dbReference type="ARBA" id="ARBA00012162"/>
    </source>
</evidence>
<protein>
    <recommendedName>
        <fullName evidence="1">uroporphyrinogen-III C-methyltransferase</fullName>
        <ecNumber evidence="1">2.1.1.107</ecNumber>
    </recommendedName>
</protein>
<dbReference type="InterPro" id="IPR014777">
    <property type="entry name" value="4pyrrole_Mease_sub1"/>
</dbReference>
<dbReference type="PROSITE" id="PS00839">
    <property type="entry name" value="SUMT_1"/>
    <property type="match status" value="1"/>
</dbReference>
<dbReference type="Gene3D" id="3.40.1010.10">
    <property type="entry name" value="Cobalt-precorrin-4 Transmethylase, Domain 1"/>
    <property type="match status" value="1"/>
</dbReference>
<dbReference type="SUPFAM" id="SSF53790">
    <property type="entry name" value="Tetrapyrrole methylase"/>
    <property type="match status" value="1"/>
</dbReference>
<dbReference type="Gene3D" id="3.30.950.10">
    <property type="entry name" value="Methyltransferase, Cobalt-precorrin-4 Transmethylase, Domain 2"/>
    <property type="match status" value="1"/>
</dbReference>
<sequence>MTVLGLQRPCGPVSCSTSSASTSGRSSTSAVFRACKSATRVDASAAQALAPRRACTPLPRYVPRSIADGHDAERLKDCNVMELESFLKAYRERQEGPVAAPGEVYLVGTGPGDPGLLTLRAAQLMGTADVVLYDRLVSDEILQLVNPGARMVYVGKTAGYHTRRQEEIHELLLAFAEAGAVVVRLKGGDPYVFGRGGEEVAYLMSHGIRVHCVPGITAAAGICAELGIPLTHRGVATSARFLTGHSREGGEEALDEAVALAADPYTTLIVYMGLQTLAKLTVQLTGAGLDPATPAVAVERGTTPSRRVVYGSVAELQALAAEAGLRTPTLILIGQVVALSPGWQSWESAGRPLEWNEASAYPPLRLQLDLALPAEGKLASRKGKGKEAGSLQTV</sequence>
<dbReference type="PANTHER" id="PTHR45790">
    <property type="entry name" value="SIROHEME SYNTHASE-RELATED"/>
    <property type="match status" value="1"/>
</dbReference>
<reference evidence="8" key="1">
    <citation type="journal article" date="2020" name="bioRxiv">
        <title>Comparative genomics of Chlamydomonas.</title>
        <authorList>
            <person name="Craig R.J."/>
            <person name="Hasan A.R."/>
            <person name="Ness R.W."/>
            <person name="Keightley P.D."/>
        </authorList>
    </citation>
    <scope>NUCLEOTIDE SEQUENCE</scope>
    <source>
        <strain evidence="8">CCAP 11/70</strain>
    </source>
</reference>
<name>A0A835Y602_9CHLO</name>
<evidence type="ECO:0000313" key="8">
    <source>
        <dbReference type="EMBL" id="KAG2495794.1"/>
    </source>
</evidence>
<dbReference type="NCBIfam" id="TIGR01469">
    <property type="entry name" value="cobA_cysG_Cterm"/>
    <property type="match status" value="1"/>
</dbReference>
<dbReference type="InterPro" id="IPR000878">
    <property type="entry name" value="4pyrrol_Mease"/>
</dbReference>
<dbReference type="GO" id="GO:0019354">
    <property type="term" value="P:siroheme biosynthetic process"/>
    <property type="evidence" value="ECO:0007669"/>
    <property type="project" value="InterPro"/>
</dbReference>
<evidence type="ECO:0000313" key="9">
    <source>
        <dbReference type="Proteomes" id="UP000612055"/>
    </source>
</evidence>